<evidence type="ECO:0000256" key="5">
    <source>
        <dbReference type="ARBA" id="ARBA00022777"/>
    </source>
</evidence>
<feature type="compositionally biased region" description="Low complexity" evidence="9">
    <location>
        <begin position="559"/>
        <end position="577"/>
    </location>
</feature>
<comment type="caution">
    <text evidence="10">The sequence shown here is derived from an EMBL/GenBank/DDBJ whole genome shotgun (WGS) entry which is preliminary data.</text>
</comment>
<dbReference type="Gene3D" id="3.30.200.20">
    <property type="entry name" value="Phosphorylase Kinase, domain 1"/>
    <property type="match status" value="1"/>
</dbReference>
<dbReference type="InterPro" id="IPR008266">
    <property type="entry name" value="Tyr_kinase_AS"/>
</dbReference>
<dbReference type="GO" id="GO:0000408">
    <property type="term" value="C:EKC/KEOPS complex"/>
    <property type="evidence" value="ECO:0007669"/>
    <property type="project" value="TreeGrafter"/>
</dbReference>
<feature type="region of interest" description="Disordered" evidence="9">
    <location>
        <begin position="548"/>
        <end position="577"/>
    </location>
</feature>
<feature type="region of interest" description="Disordered" evidence="9">
    <location>
        <begin position="211"/>
        <end position="253"/>
    </location>
</feature>
<evidence type="ECO:0000256" key="2">
    <source>
        <dbReference type="ARBA" id="ARBA00012513"/>
    </source>
</evidence>
<feature type="compositionally biased region" description="Basic and acidic residues" evidence="9">
    <location>
        <begin position="242"/>
        <end position="253"/>
    </location>
</feature>
<dbReference type="PANTHER" id="PTHR12209">
    <property type="entry name" value="NON-SPECIFIC SERINE/THREONINE PROTEIN KINASE"/>
    <property type="match status" value="1"/>
</dbReference>
<dbReference type="PROSITE" id="PS00109">
    <property type="entry name" value="PROTEIN_KINASE_TYR"/>
    <property type="match status" value="1"/>
</dbReference>
<feature type="region of interest" description="Disordered" evidence="9">
    <location>
        <begin position="691"/>
        <end position="753"/>
    </location>
</feature>
<dbReference type="InterPro" id="IPR011009">
    <property type="entry name" value="Kinase-like_dom_sf"/>
</dbReference>
<dbReference type="PANTHER" id="PTHR12209:SF0">
    <property type="entry name" value="EKC_KEOPS COMPLEX SUBUNIT TP53RK"/>
    <property type="match status" value="1"/>
</dbReference>
<comment type="catalytic activity">
    <reaction evidence="8">
        <text>L-seryl-[protein] + ATP = O-phospho-L-seryl-[protein] + ADP + H(+)</text>
        <dbReference type="Rhea" id="RHEA:17989"/>
        <dbReference type="Rhea" id="RHEA-COMP:9863"/>
        <dbReference type="Rhea" id="RHEA-COMP:11604"/>
        <dbReference type="ChEBI" id="CHEBI:15378"/>
        <dbReference type="ChEBI" id="CHEBI:29999"/>
        <dbReference type="ChEBI" id="CHEBI:30616"/>
        <dbReference type="ChEBI" id="CHEBI:83421"/>
        <dbReference type="ChEBI" id="CHEBI:456216"/>
        <dbReference type="EC" id="2.7.11.1"/>
    </reaction>
</comment>
<dbReference type="OrthoDB" id="333149at2759"/>
<dbReference type="EMBL" id="MIGC01000312">
    <property type="protein sequence ID" value="PHJ25311.1"/>
    <property type="molecule type" value="Genomic_DNA"/>
</dbReference>
<comment type="catalytic activity">
    <reaction evidence="7">
        <text>L-threonyl-[protein] + ATP = O-phospho-L-threonyl-[protein] + ADP + H(+)</text>
        <dbReference type="Rhea" id="RHEA:46608"/>
        <dbReference type="Rhea" id="RHEA-COMP:11060"/>
        <dbReference type="Rhea" id="RHEA-COMP:11605"/>
        <dbReference type="ChEBI" id="CHEBI:15378"/>
        <dbReference type="ChEBI" id="CHEBI:30013"/>
        <dbReference type="ChEBI" id="CHEBI:30616"/>
        <dbReference type="ChEBI" id="CHEBI:61977"/>
        <dbReference type="ChEBI" id="CHEBI:456216"/>
        <dbReference type="EC" id="2.7.11.1"/>
    </reaction>
</comment>
<dbReference type="GO" id="GO:0070525">
    <property type="term" value="P:tRNA threonylcarbamoyladenosine metabolic process"/>
    <property type="evidence" value="ECO:0007669"/>
    <property type="project" value="TreeGrafter"/>
</dbReference>
<comment type="similarity">
    <text evidence="1">Belongs to the protein kinase superfamily. BUD32 family.</text>
</comment>
<keyword evidence="6" id="KW-0067">ATP-binding</keyword>
<feature type="region of interest" description="Disordered" evidence="9">
    <location>
        <begin position="1"/>
        <end position="89"/>
    </location>
</feature>
<keyword evidence="3" id="KW-0808">Transferase</keyword>
<dbReference type="SUPFAM" id="SSF56112">
    <property type="entry name" value="Protein kinase-like (PK-like)"/>
    <property type="match status" value="1"/>
</dbReference>
<evidence type="ECO:0000256" key="4">
    <source>
        <dbReference type="ARBA" id="ARBA00022741"/>
    </source>
</evidence>
<feature type="compositionally biased region" description="Basic and acidic residues" evidence="9">
    <location>
        <begin position="325"/>
        <end position="412"/>
    </location>
</feature>
<dbReference type="AlphaFoldDB" id="A0A2C6KMS6"/>
<keyword evidence="11" id="KW-1185">Reference proteome</keyword>
<dbReference type="GeneID" id="94424244"/>
<dbReference type="EC" id="2.7.11.1" evidence="2"/>
<feature type="region of interest" description="Disordered" evidence="9">
    <location>
        <begin position="291"/>
        <end position="472"/>
    </location>
</feature>
<proteinExistence type="inferred from homology"/>
<keyword evidence="4" id="KW-0547">Nucleotide-binding</keyword>
<organism evidence="10 11">
    <name type="scientific">Cystoisospora suis</name>
    <dbReference type="NCBI Taxonomy" id="483139"/>
    <lineage>
        <taxon>Eukaryota</taxon>
        <taxon>Sar</taxon>
        <taxon>Alveolata</taxon>
        <taxon>Apicomplexa</taxon>
        <taxon>Conoidasida</taxon>
        <taxon>Coccidia</taxon>
        <taxon>Eucoccidiorida</taxon>
        <taxon>Eimeriorina</taxon>
        <taxon>Sarcocystidae</taxon>
        <taxon>Cystoisospora</taxon>
    </lineage>
</organism>
<feature type="compositionally biased region" description="Low complexity" evidence="9">
    <location>
        <begin position="54"/>
        <end position="75"/>
    </location>
</feature>
<protein>
    <recommendedName>
        <fullName evidence="2">non-specific serine/threonine protein kinase</fullName>
        <ecNumber evidence="2">2.7.11.1</ecNumber>
    </recommendedName>
</protein>
<dbReference type="GO" id="GO:0005634">
    <property type="term" value="C:nucleus"/>
    <property type="evidence" value="ECO:0007669"/>
    <property type="project" value="TreeGrafter"/>
</dbReference>
<reference evidence="10 11" key="1">
    <citation type="journal article" date="2017" name="Int. J. Parasitol.">
        <title>The genome of the protozoan parasite Cystoisospora suis and a reverse vaccinology approach to identify vaccine candidates.</title>
        <authorList>
            <person name="Palmieri N."/>
            <person name="Shrestha A."/>
            <person name="Ruttkowski B."/>
            <person name="Beck T."/>
            <person name="Vogl C."/>
            <person name="Tomley F."/>
            <person name="Blake D.P."/>
            <person name="Joachim A."/>
        </authorList>
    </citation>
    <scope>NUCLEOTIDE SEQUENCE [LARGE SCALE GENOMIC DNA]</scope>
    <source>
        <strain evidence="10 11">Wien I</strain>
    </source>
</reference>
<gene>
    <name evidence="10" type="ORF">CSUI_000826</name>
</gene>
<feature type="compositionally biased region" description="Basic and acidic residues" evidence="9">
    <location>
        <begin position="291"/>
        <end position="303"/>
    </location>
</feature>
<feature type="region of interest" description="Disordered" evidence="9">
    <location>
        <begin position="609"/>
        <end position="661"/>
    </location>
</feature>
<feature type="compositionally biased region" description="Basic and acidic residues" evidence="9">
    <location>
        <begin position="13"/>
        <end position="25"/>
    </location>
</feature>
<evidence type="ECO:0000313" key="10">
    <source>
        <dbReference type="EMBL" id="PHJ25311.1"/>
    </source>
</evidence>
<feature type="compositionally biased region" description="Basic and acidic residues" evidence="9">
    <location>
        <begin position="699"/>
        <end position="751"/>
    </location>
</feature>
<evidence type="ECO:0000313" key="11">
    <source>
        <dbReference type="Proteomes" id="UP000221165"/>
    </source>
</evidence>
<dbReference type="Gene3D" id="1.10.510.10">
    <property type="entry name" value="Transferase(Phosphotransferase) domain 1"/>
    <property type="match status" value="2"/>
</dbReference>
<dbReference type="Proteomes" id="UP000221165">
    <property type="component" value="Unassembled WGS sequence"/>
</dbReference>
<evidence type="ECO:0000256" key="7">
    <source>
        <dbReference type="ARBA" id="ARBA00047899"/>
    </source>
</evidence>
<dbReference type="RefSeq" id="XP_067926983.1">
    <property type="nucleotide sequence ID" value="XM_068061033.1"/>
</dbReference>
<evidence type="ECO:0000256" key="3">
    <source>
        <dbReference type="ARBA" id="ARBA00022679"/>
    </source>
</evidence>
<evidence type="ECO:0000256" key="6">
    <source>
        <dbReference type="ARBA" id="ARBA00022840"/>
    </source>
</evidence>
<dbReference type="VEuPathDB" id="ToxoDB:CSUI_000826"/>
<dbReference type="Pfam" id="PF06293">
    <property type="entry name" value="Kdo"/>
    <property type="match status" value="1"/>
</dbReference>
<name>A0A2C6KMS6_9APIC</name>
<feature type="compositionally biased region" description="Acidic residues" evidence="9">
    <location>
        <begin position="441"/>
        <end position="461"/>
    </location>
</feature>
<evidence type="ECO:0000256" key="1">
    <source>
        <dbReference type="ARBA" id="ARBA00010630"/>
    </source>
</evidence>
<accession>A0A2C6KMS6</accession>
<keyword evidence="5 10" id="KW-0418">Kinase</keyword>
<dbReference type="GO" id="GO:0005829">
    <property type="term" value="C:cytosol"/>
    <property type="evidence" value="ECO:0007669"/>
    <property type="project" value="TreeGrafter"/>
</dbReference>
<evidence type="ECO:0000256" key="8">
    <source>
        <dbReference type="ARBA" id="ARBA00048679"/>
    </source>
</evidence>
<dbReference type="GO" id="GO:0004674">
    <property type="term" value="F:protein serine/threonine kinase activity"/>
    <property type="evidence" value="ECO:0007669"/>
    <property type="project" value="UniProtKB-EC"/>
</dbReference>
<dbReference type="GO" id="GO:0005524">
    <property type="term" value="F:ATP binding"/>
    <property type="evidence" value="ECO:0007669"/>
    <property type="project" value="UniProtKB-KW"/>
</dbReference>
<sequence>MTEMKGQAGEGGGQEKDKGEKKRGEEEEEKEEMMRANGLIQPTDGDKTHSPRRSVSSSSSPSNHSSSSSSCLSASQGGVGDRRTVSSSSSSFSRGFLLYQGAEARLFLVALSPWRLGVIKQRLRKLHIHPELDWKLHIHRMQQEVRAMVRCRKAGVDTPQLLWVHLPKKKNASSLRSSSPCTSIFPFLRTSFSSSFSPTVLSSSFSSIAIKEKKQEKEEEEEEKERKRQKREQNEEEEDSEVSQKDLEKTGEKAHREGGLIIMEWIEGSTVQAVLHALEKKSHLFLFSQHEKQNDKKKNRGDDFLTSSSPQRSHDREEKEEEKEDKEKTSLRTSKEEWNSIQLAEKKKNRSSDSGEGEETRDQVREKKEQKETERQEMKKTGEKKASDGKDKSGAIMRIKKEDKIKSEEGKQLSRRKEKKGRKEEEGSEKKKKGGGNSEISNEDLDDDLIEEEEEEEEEETSSSPCWRGTPEQREVIERIARAVGRSIATMHNAQVVHGDLTTSNVLLRSPSLSSSSPIWSVAPHSSFGIIEDKIGKDTPAEFAGCTGEVSKKPERVVSSSSQAPSPSSSFSCSMGDSGDRYPSVKAVARVLQAENAYALADIVMDVERSEDREKVGEKKTGKGGEEIDGEKSSIEKMKGQEKEIEEKKRDSADGKKTKEKVRRLIQEKALEMAMKLVQEVQKKDLLNGGTIRSVCTPDLKDDRSERETDHGRKEEEEKDMEERKNKIEQEEDKERRSKSLKESEEKEESPSHPFPSVCLIDFGLSSTSTLPEDKAVDLFVLERAVSSSHVLISKLFLSSFFSSYGQVAVGASSILSRLDAVRLRGRKRLMIG</sequence>
<evidence type="ECO:0000256" key="9">
    <source>
        <dbReference type="SAM" id="MobiDB-lite"/>
    </source>
</evidence>